<accession>A0AB34FCA6</accession>
<dbReference type="Gene3D" id="2.40.50.40">
    <property type="match status" value="1"/>
</dbReference>
<name>A0AB34FCA6_9HYPO</name>
<evidence type="ECO:0000256" key="2">
    <source>
        <dbReference type="ARBA" id="ARBA00011353"/>
    </source>
</evidence>
<feature type="compositionally biased region" description="Polar residues" evidence="16">
    <location>
        <begin position="1250"/>
        <end position="1259"/>
    </location>
</feature>
<feature type="domain" description="Chromo" evidence="17">
    <location>
        <begin position="1207"/>
        <end position="1238"/>
    </location>
</feature>
<feature type="domain" description="Reverse transcriptase" evidence="18">
    <location>
        <begin position="311"/>
        <end position="490"/>
    </location>
</feature>
<evidence type="ECO:0000256" key="4">
    <source>
        <dbReference type="ARBA" id="ARBA00022723"/>
    </source>
</evidence>
<dbReference type="Gene3D" id="3.30.420.10">
    <property type="entry name" value="Ribonuclease H-like superfamily/Ribonuclease H"/>
    <property type="match status" value="1"/>
</dbReference>
<dbReference type="SUPFAM" id="SSF54160">
    <property type="entry name" value="Chromo domain-like"/>
    <property type="match status" value="1"/>
</dbReference>
<dbReference type="CDD" id="cd18978">
    <property type="entry name" value="CD_DDE_transposase_like"/>
    <property type="match status" value="1"/>
</dbReference>
<dbReference type="Gene3D" id="3.30.70.270">
    <property type="match status" value="2"/>
</dbReference>
<keyword evidence="8" id="KW-0694">RNA-binding</keyword>
<comment type="caution">
    <text evidence="20">The sequence shown here is derived from an EMBL/GenBank/DDBJ whole genome shotgun (WGS) entry which is preliminary data.</text>
</comment>
<dbReference type="InterPro" id="IPR008906">
    <property type="entry name" value="HATC_C_dom"/>
</dbReference>
<evidence type="ECO:0000256" key="16">
    <source>
        <dbReference type="SAM" id="MobiDB-lite"/>
    </source>
</evidence>
<dbReference type="GO" id="GO:0046872">
    <property type="term" value="F:metal ion binding"/>
    <property type="evidence" value="ECO:0007669"/>
    <property type="project" value="UniProtKB-KW"/>
</dbReference>
<dbReference type="SMART" id="SM00298">
    <property type="entry name" value="CHROMO"/>
    <property type="match status" value="1"/>
</dbReference>
<dbReference type="Pfam" id="PF00385">
    <property type="entry name" value="Chromo"/>
    <property type="match status" value="1"/>
</dbReference>
<gene>
    <name evidence="20" type="ORF">O9K51_11149</name>
</gene>
<feature type="region of interest" description="Disordered" evidence="16">
    <location>
        <begin position="41"/>
        <end position="66"/>
    </location>
</feature>
<evidence type="ECO:0000256" key="10">
    <source>
        <dbReference type="ARBA" id="ARBA00022918"/>
    </source>
</evidence>
<dbReference type="Pfam" id="PF17919">
    <property type="entry name" value="RT_RNaseH_2"/>
    <property type="match status" value="1"/>
</dbReference>
<dbReference type="FunFam" id="3.30.420.10:FF:000032">
    <property type="entry name" value="Retrovirus-related Pol polyprotein from transposon 297-like Protein"/>
    <property type="match status" value="1"/>
</dbReference>
<dbReference type="GO" id="GO:0006338">
    <property type="term" value="P:chromatin remodeling"/>
    <property type="evidence" value="ECO:0007669"/>
    <property type="project" value="UniProtKB-ARBA"/>
</dbReference>
<dbReference type="PANTHER" id="PTHR37984:SF5">
    <property type="entry name" value="PROTEIN NYNRIN-LIKE"/>
    <property type="match status" value="1"/>
</dbReference>
<comment type="subunit">
    <text evidence="2">Component of the NuA4 histone acetyltransferase complex.</text>
</comment>
<keyword evidence="11" id="KW-0548">Nucleotidyltransferase</keyword>
<evidence type="ECO:0000256" key="7">
    <source>
        <dbReference type="ARBA" id="ARBA00022842"/>
    </source>
</evidence>
<dbReference type="GO" id="GO:0005739">
    <property type="term" value="C:mitochondrion"/>
    <property type="evidence" value="ECO:0007669"/>
    <property type="project" value="UniProtKB-SubCell"/>
</dbReference>
<reference evidence="20" key="1">
    <citation type="submission" date="2023-01" db="EMBL/GenBank/DDBJ databases">
        <title>The growth and conidiation of Purpureocillium lavendulum are regulated by nitrogen source and histone H3K14 acetylation.</title>
        <authorList>
            <person name="Tang P."/>
            <person name="Han J."/>
            <person name="Zhang C."/>
            <person name="Tang P."/>
            <person name="Qi F."/>
            <person name="Zhang K."/>
            <person name="Liang L."/>
        </authorList>
    </citation>
    <scope>NUCLEOTIDE SEQUENCE</scope>
    <source>
        <strain evidence="20">YMF1.00683</strain>
    </source>
</reference>
<keyword evidence="21" id="KW-1185">Reference proteome</keyword>
<dbReference type="GO" id="GO:0015074">
    <property type="term" value="P:DNA integration"/>
    <property type="evidence" value="ECO:0007669"/>
    <property type="project" value="UniProtKB-KW"/>
</dbReference>
<dbReference type="InterPro" id="IPR016197">
    <property type="entry name" value="Chromo-like_dom_sf"/>
</dbReference>
<feature type="region of interest" description="Disordered" evidence="16">
    <location>
        <begin position="1679"/>
        <end position="1703"/>
    </location>
</feature>
<organism evidence="20 21">
    <name type="scientific">Purpureocillium lavendulum</name>
    <dbReference type="NCBI Taxonomy" id="1247861"/>
    <lineage>
        <taxon>Eukaryota</taxon>
        <taxon>Fungi</taxon>
        <taxon>Dikarya</taxon>
        <taxon>Ascomycota</taxon>
        <taxon>Pezizomycotina</taxon>
        <taxon>Sordariomycetes</taxon>
        <taxon>Hypocreomycetidae</taxon>
        <taxon>Hypocreales</taxon>
        <taxon>Ophiocordycipitaceae</taxon>
        <taxon>Purpureocillium</taxon>
    </lineage>
</organism>
<dbReference type="InterPro" id="IPR000953">
    <property type="entry name" value="Chromo/chromo_shadow_dom"/>
</dbReference>
<keyword evidence="7" id="KW-0460">Magnesium</keyword>
<dbReference type="GO" id="GO:0046983">
    <property type="term" value="F:protein dimerization activity"/>
    <property type="evidence" value="ECO:0007669"/>
    <property type="project" value="InterPro"/>
</dbReference>
<keyword evidence="15" id="KW-0511">Multifunctional enzyme</keyword>
<proteinExistence type="predicted"/>
<dbReference type="PANTHER" id="PTHR37984">
    <property type="entry name" value="PROTEIN CBG26694"/>
    <property type="match status" value="1"/>
</dbReference>
<keyword evidence="5" id="KW-0064">Aspartyl protease</keyword>
<evidence type="ECO:0000256" key="1">
    <source>
        <dbReference type="ARBA" id="ARBA00004173"/>
    </source>
</evidence>
<evidence type="ECO:0000256" key="13">
    <source>
        <dbReference type="ARBA" id="ARBA00023128"/>
    </source>
</evidence>
<evidence type="ECO:0000256" key="9">
    <source>
        <dbReference type="ARBA" id="ARBA00022908"/>
    </source>
</evidence>
<dbReference type="SUPFAM" id="SSF56672">
    <property type="entry name" value="DNA/RNA polymerases"/>
    <property type="match status" value="1"/>
</dbReference>
<comment type="subcellular location">
    <subcellularLocation>
        <location evidence="1">Mitochondrion</location>
    </subcellularLocation>
</comment>
<dbReference type="FunFam" id="1.10.340.70:FF:000001">
    <property type="entry name" value="Retrovirus-related Pol polyprotein from transposon gypsy-like Protein"/>
    <property type="match status" value="1"/>
</dbReference>
<dbReference type="InterPro" id="IPR001584">
    <property type="entry name" value="Integrase_cat-core"/>
</dbReference>
<evidence type="ECO:0000259" key="17">
    <source>
        <dbReference type="PROSITE" id="PS50013"/>
    </source>
</evidence>
<evidence type="ECO:0000256" key="15">
    <source>
        <dbReference type="ARBA" id="ARBA00023268"/>
    </source>
</evidence>
<sequence>MDLSQLPRDLATAVDQYLSRTHARGSTPTLPPSAQVATVEDTDNAGSFSESEGVEEPPRVDKRKNKNQVQIQQFRGNSAAELSTFLGTLQWVFREHPSHYRDEQRRIRLAAGHLSQTLRRDFLDNLHLKYDGSEENMSWENMEEWLWSNINNPRGRTRTAYASLTKLQQKPKQSFREFFRQYRAIESELPHTVPDWLRIEMFLFCCNKSIKDLFRSQNYPKSWNDLVEKGYDEIDNRAEEPVEDASPPEIPSAYQEWADVFSEEEAAKLPPLSGRSHPIDLEEGQIPPSGPIYNLSEHELAVLREYIASAQKKGWIRRSISPAGSPILFVPKKGGQLRLCVDYRGLNKITKKNRTALPLISAILDRLGRAKLFTKLDLKDAYHRLRIRQGDEWKTAFRCHYGHYEYQVMPFGLVNAPASFQQYINDALEGLVDITCVVYLDDILIFSEHAEQHEDDVKEVLRRLRKAGLYANLRKCEFSVRRVSFLGFVIDDEGIHMEEERVRAVAEWPAPRCVKDIQVFLGFTGFYRRFIKNYSRIVSPLTDCLGKRAPRPWLLEPRAVRAFEDLKTAFQNGPILKHFDPSKPIRIETDASQFAIGAIISQLHYDRWHPVAFLSRKLQDAETRYAVPDCELLAITEAFRQWRHYLAYTSQKITVLTDHLNHKYFLSKPKLTNRQVNALDQLCSFDFEIVYRPGLKNPADGLSRRPDHEDFMEIAGLRDSQEVGFGDRTGSLPAAPVADGRGTLDHLRRVARVLRTSRTTSQEEGTAVTAPALQETLQEALLAAQRGDAFVAQQKQLVSVPDSATAGKLSSEAWSTNDEGFLCYDKRIFVPAGLRNEILILFHDDEVAGHQGGTKTCKRIQAQYYWPGLRRDVRRYVSTCRECQLAKPRHHKPYGLLAPLPAPERPWQEISMDFITDLPTVRCEKKTYSGILVVVDRLTRYGRFIPVSARITSDGLATVFLREIFRYYGMPDGIVSDRGSLFTGHFWATFCHLLQCKRRLSTAFHPQTDGQTERINQTIEQYLRTFCNKEQSDWIDKLPMAEFTYNTSYHGTVKAAPAEVLMGYQPRSKGHVKGQLEAFSPNAMGRVRGLRELHERTALLIGNAQERQAHYYNKGREPKSFHEGDWVLISTKHLPLRRPTKKLTEKYVGPYQIERVIGGHKLAYRLRLPSTVRIHNVLPMSSLEPYLSRDKRPVEPEDNPFMAETTYDVEQILDHRGPRSRRRYLVKWKGHGEEENSWVSRRDFADTATHRITPTSQRSPTDDDSAIDLHTRSTPKRPRLEQSLIPRAKVKTVQELSVGFVIDSDVPFTIFEHRFLKELFHQFDHELALQIPWSSSSITRELQRIFESKKDIIKAELESALTKIHISFDLWTSPNRLAIMAVFAHFIDKAGSQQSRLLALRRQFGTHSGEHLANTLFDVVQEWGIGGQVGTVISDNLNTNDTCLAYFYRQLEPPMTSADIKARRMRCYGHVLNLVARAFLFGKDANSFELESDINYMRGLAEQDLRHWRSKGPIGKLHNIVKFIRSSPQRSEYFKRIAHEQEYEGYRLCEESTAELEVLSNNETRWNSTYMMVERALRKQTDIRAFIFALEGEMDEMKRIPADDVLSNEDWRVLGEVHEILKPLYLQTMRTQGWGKDDGHGRLWEVLVGMEYLLEHFEDWKGFYNEVTAETVRATNMDDLEPIGTPSASLRESESRPVRARRRPARFDDDETEYVGVEKPLAYEISQKGSLPADHRAYIRASINNGWKKLDEYYSKLGESPLFAAAVILHPRFGISWLEATWVTEEQLAWVRDAKAGIKNYFARWYHANQQKDNGQSEPAFLSMKAGREEDHYTQWINSRTKKTFATSGSVSELDKYFRLEPQDTQEPIRWWRDHKNSFPVLSSFALDVLAIPAMASDCERQFSLAKLTLTSQRLAMGADTLERIHCLRNWVRHGGVQLGGWIGS</sequence>
<dbReference type="InterPro" id="IPR041577">
    <property type="entry name" value="RT_RNaseH_2"/>
</dbReference>
<dbReference type="FunFam" id="3.10.20.370:FF:000001">
    <property type="entry name" value="Retrovirus-related Pol polyprotein from transposon 17.6-like protein"/>
    <property type="match status" value="1"/>
</dbReference>
<dbReference type="CDD" id="cd09274">
    <property type="entry name" value="RNase_HI_RT_Ty3"/>
    <property type="match status" value="1"/>
</dbReference>
<keyword evidence="11" id="KW-0239">DNA-directed DNA polymerase</keyword>
<dbReference type="GO" id="GO:0003723">
    <property type="term" value="F:RNA binding"/>
    <property type="evidence" value="ECO:0007669"/>
    <property type="project" value="UniProtKB-KW"/>
</dbReference>
<dbReference type="InterPro" id="IPR041588">
    <property type="entry name" value="Integrase_H2C2"/>
</dbReference>
<evidence type="ECO:0000259" key="18">
    <source>
        <dbReference type="PROSITE" id="PS50878"/>
    </source>
</evidence>
<keyword evidence="9" id="KW-0229">DNA integration</keyword>
<dbReference type="InterPro" id="IPR056924">
    <property type="entry name" value="SH3_Tf2-1"/>
</dbReference>
<dbReference type="InterPro" id="IPR050951">
    <property type="entry name" value="Retrovirus_Pol_polyprotein"/>
</dbReference>
<dbReference type="FunFam" id="3.30.70.270:FF:000020">
    <property type="entry name" value="Transposon Tf2-6 polyprotein-like Protein"/>
    <property type="match status" value="1"/>
</dbReference>
<feature type="region of interest" description="Disordered" evidence="16">
    <location>
        <begin position="1249"/>
        <end position="1278"/>
    </location>
</feature>
<dbReference type="GO" id="GO:0006310">
    <property type="term" value="P:DNA recombination"/>
    <property type="evidence" value="ECO:0007669"/>
    <property type="project" value="UniProtKB-KW"/>
</dbReference>
<keyword evidence="14" id="KW-0233">DNA recombination</keyword>
<evidence type="ECO:0000256" key="3">
    <source>
        <dbReference type="ARBA" id="ARBA00022670"/>
    </source>
</evidence>
<dbReference type="GO" id="GO:0003887">
    <property type="term" value="F:DNA-directed DNA polymerase activity"/>
    <property type="evidence" value="ECO:0007669"/>
    <property type="project" value="UniProtKB-KW"/>
</dbReference>
<evidence type="ECO:0000313" key="21">
    <source>
        <dbReference type="Proteomes" id="UP001163105"/>
    </source>
</evidence>
<dbReference type="InterPro" id="IPR036397">
    <property type="entry name" value="RNaseH_sf"/>
</dbReference>
<dbReference type="PROSITE" id="PS50994">
    <property type="entry name" value="INTEGRASE"/>
    <property type="match status" value="1"/>
</dbReference>
<dbReference type="Gene3D" id="1.10.340.70">
    <property type="match status" value="1"/>
</dbReference>
<evidence type="ECO:0000313" key="20">
    <source>
        <dbReference type="EMBL" id="KAJ6436326.1"/>
    </source>
</evidence>
<dbReference type="GO" id="GO:0003677">
    <property type="term" value="F:DNA binding"/>
    <property type="evidence" value="ECO:0007669"/>
    <property type="project" value="UniProtKB-KW"/>
</dbReference>
<dbReference type="GO" id="GO:0003964">
    <property type="term" value="F:RNA-directed DNA polymerase activity"/>
    <property type="evidence" value="ECO:0007669"/>
    <property type="project" value="UniProtKB-KW"/>
</dbReference>
<evidence type="ECO:0000256" key="12">
    <source>
        <dbReference type="ARBA" id="ARBA00023125"/>
    </source>
</evidence>
<keyword evidence="6" id="KW-0378">Hydrolase</keyword>
<dbReference type="InterPro" id="IPR023780">
    <property type="entry name" value="Chromo_domain"/>
</dbReference>
<dbReference type="PROSITE" id="PS50013">
    <property type="entry name" value="CHROMO_2"/>
    <property type="match status" value="1"/>
</dbReference>
<keyword evidence="13" id="KW-0496">Mitochondrion</keyword>
<keyword evidence="3" id="KW-0645">Protease</keyword>
<feature type="domain" description="Integrase catalytic" evidence="19">
    <location>
        <begin position="902"/>
        <end position="1065"/>
    </location>
</feature>
<dbReference type="Pfam" id="PF00078">
    <property type="entry name" value="RVT_1"/>
    <property type="match status" value="1"/>
</dbReference>
<dbReference type="GO" id="GO:0004190">
    <property type="term" value="F:aspartic-type endopeptidase activity"/>
    <property type="evidence" value="ECO:0007669"/>
    <property type="project" value="UniProtKB-KW"/>
</dbReference>
<dbReference type="InterPro" id="IPR043128">
    <property type="entry name" value="Rev_trsase/Diguanyl_cyclase"/>
</dbReference>
<protein>
    <submittedName>
        <fullName evidence="20">Reverse transcriptase</fullName>
    </submittedName>
</protein>
<dbReference type="PROSITE" id="PS50878">
    <property type="entry name" value="RT_POL"/>
    <property type="match status" value="1"/>
</dbReference>
<keyword evidence="11" id="KW-0808">Transferase</keyword>
<dbReference type="Pfam" id="PF17921">
    <property type="entry name" value="Integrase_H2C2"/>
    <property type="match status" value="1"/>
</dbReference>
<dbReference type="InterPro" id="IPR012337">
    <property type="entry name" value="RNaseH-like_sf"/>
</dbReference>
<keyword evidence="10 20" id="KW-0695">RNA-directed DNA polymerase</keyword>
<dbReference type="Pfam" id="PF24626">
    <property type="entry name" value="SH3_Tf2-1"/>
    <property type="match status" value="1"/>
</dbReference>
<evidence type="ECO:0000256" key="14">
    <source>
        <dbReference type="ARBA" id="ARBA00023172"/>
    </source>
</evidence>
<dbReference type="GO" id="GO:0006508">
    <property type="term" value="P:proteolysis"/>
    <property type="evidence" value="ECO:0007669"/>
    <property type="project" value="UniProtKB-KW"/>
</dbReference>
<dbReference type="GO" id="GO:0005634">
    <property type="term" value="C:nucleus"/>
    <property type="evidence" value="ECO:0007669"/>
    <property type="project" value="UniProtKB-ARBA"/>
</dbReference>
<dbReference type="InterPro" id="IPR043502">
    <property type="entry name" value="DNA/RNA_pol_sf"/>
</dbReference>
<dbReference type="CDD" id="cd01647">
    <property type="entry name" value="RT_LTR"/>
    <property type="match status" value="1"/>
</dbReference>
<keyword evidence="12" id="KW-0238">DNA-binding</keyword>
<evidence type="ECO:0000256" key="11">
    <source>
        <dbReference type="ARBA" id="ARBA00022932"/>
    </source>
</evidence>
<evidence type="ECO:0000256" key="6">
    <source>
        <dbReference type="ARBA" id="ARBA00022801"/>
    </source>
</evidence>
<dbReference type="Pfam" id="PF05699">
    <property type="entry name" value="Dimer_Tnp_hAT"/>
    <property type="match status" value="1"/>
</dbReference>
<dbReference type="InterPro" id="IPR000477">
    <property type="entry name" value="RT_dom"/>
</dbReference>
<dbReference type="Gene3D" id="3.10.10.10">
    <property type="entry name" value="HIV Type 1 Reverse Transcriptase, subunit A, domain 1"/>
    <property type="match status" value="1"/>
</dbReference>
<dbReference type="Proteomes" id="UP001163105">
    <property type="component" value="Unassembled WGS sequence"/>
</dbReference>
<keyword evidence="4" id="KW-0479">Metal-binding</keyword>
<evidence type="ECO:0000256" key="8">
    <source>
        <dbReference type="ARBA" id="ARBA00022884"/>
    </source>
</evidence>
<evidence type="ECO:0000259" key="19">
    <source>
        <dbReference type="PROSITE" id="PS50994"/>
    </source>
</evidence>
<dbReference type="EMBL" id="JAQHRD010000024">
    <property type="protein sequence ID" value="KAJ6436326.1"/>
    <property type="molecule type" value="Genomic_DNA"/>
</dbReference>
<evidence type="ECO:0000256" key="5">
    <source>
        <dbReference type="ARBA" id="ARBA00022750"/>
    </source>
</evidence>
<dbReference type="SUPFAM" id="SSF53098">
    <property type="entry name" value="Ribonuclease H-like"/>
    <property type="match status" value="2"/>
</dbReference>